<dbReference type="InterPro" id="IPR021384">
    <property type="entry name" value="Mediator_Med21"/>
</dbReference>
<accession>A0A7J7JUY3</accession>
<evidence type="ECO:0000256" key="2">
    <source>
        <dbReference type="ARBA" id="ARBA00023015"/>
    </source>
</evidence>
<dbReference type="Proteomes" id="UP000593567">
    <property type="component" value="Unassembled WGS sequence"/>
</dbReference>
<reference evidence="8" key="1">
    <citation type="submission" date="2020-06" db="EMBL/GenBank/DDBJ databases">
        <title>Draft genome of Bugula neritina, a colonial animal packing powerful symbionts and potential medicines.</title>
        <authorList>
            <person name="Rayko M."/>
        </authorList>
    </citation>
    <scope>NUCLEOTIDE SEQUENCE [LARGE SCALE GENOMIC DNA]</scope>
    <source>
        <strain evidence="8">Kwan_BN1</strain>
    </source>
</reference>
<dbReference type="PANTHER" id="PTHR13381">
    <property type="entry name" value="RNA POLYMERASE II HOLOENZYME COMPONENT SRB7"/>
    <property type="match status" value="1"/>
</dbReference>
<evidence type="ECO:0000256" key="5">
    <source>
        <dbReference type="ARBA" id="ARBA00023242"/>
    </source>
</evidence>
<feature type="coiled-coil region" evidence="7">
    <location>
        <begin position="82"/>
        <end position="137"/>
    </location>
</feature>
<keyword evidence="4 6" id="KW-0804">Transcription</keyword>
<dbReference type="Pfam" id="PF11221">
    <property type="entry name" value="Med21"/>
    <property type="match status" value="1"/>
</dbReference>
<dbReference type="PANTHER" id="PTHR13381:SF0">
    <property type="entry name" value="MEDIATOR OF RNA POLYMERASE II TRANSCRIPTION SUBUNIT 21"/>
    <property type="match status" value="1"/>
</dbReference>
<dbReference type="Gene3D" id="6.10.280.10">
    <property type="entry name" value="Mediator complex, subunit Med21"/>
    <property type="match status" value="1"/>
</dbReference>
<keyword evidence="5 6" id="KW-0539">Nucleus</keyword>
<dbReference type="GO" id="GO:0003712">
    <property type="term" value="F:transcription coregulator activity"/>
    <property type="evidence" value="ECO:0007669"/>
    <property type="project" value="TreeGrafter"/>
</dbReference>
<dbReference type="EMBL" id="VXIV02001811">
    <property type="protein sequence ID" value="KAF6029511.1"/>
    <property type="molecule type" value="Genomic_DNA"/>
</dbReference>
<evidence type="ECO:0000256" key="4">
    <source>
        <dbReference type="ARBA" id="ARBA00023163"/>
    </source>
</evidence>
<evidence type="ECO:0000256" key="3">
    <source>
        <dbReference type="ARBA" id="ARBA00023159"/>
    </source>
</evidence>
<name>A0A7J7JUY3_BUGNE</name>
<comment type="subunit">
    <text evidence="6">Component of the Mediator complex.</text>
</comment>
<evidence type="ECO:0000256" key="6">
    <source>
        <dbReference type="RuleBase" id="RU366036"/>
    </source>
</evidence>
<dbReference type="OrthoDB" id="526653at2759"/>
<comment type="similarity">
    <text evidence="6">Belongs to the Mediator complex subunit 21 family.</text>
</comment>
<evidence type="ECO:0000313" key="9">
    <source>
        <dbReference type="Proteomes" id="UP000593567"/>
    </source>
</evidence>
<keyword evidence="3 6" id="KW-0010">Activator</keyword>
<evidence type="ECO:0000256" key="1">
    <source>
        <dbReference type="ARBA" id="ARBA00004123"/>
    </source>
</evidence>
<keyword evidence="2 6" id="KW-0805">Transcription regulation</keyword>
<comment type="subcellular location">
    <subcellularLocation>
        <location evidence="1 6">Nucleus</location>
    </subcellularLocation>
</comment>
<proteinExistence type="inferred from homology"/>
<dbReference type="AlphaFoldDB" id="A0A7J7JUY3"/>
<organism evidence="8 9">
    <name type="scientific">Bugula neritina</name>
    <name type="common">Brown bryozoan</name>
    <name type="synonym">Sertularia neritina</name>
    <dbReference type="NCBI Taxonomy" id="10212"/>
    <lineage>
        <taxon>Eukaryota</taxon>
        <taxon>Metazoa</taxon>
        <taxon>Spiralia</taxon>
        <taxon>Lophotrochozoa</taxon>
        <taxon>Bryozoa</taxon>
        <taxon>Gymnolaemata</taxon>
        <taxon>Cheilostomatida</taxon>
        <taxon>Flustrina</taxon>
        <taxon>Buguloidea</taxon>
        <taxon>Bugulidae</taxon>
        <taxon>Bugula</taxon>
    </lineage>
</organism>
<sequence length="144" mass="16001">MADRLTQLQDAVNQMAEHFTNSIGCLQQNATPTPFPGFGMESGTTPEQPPEDYALLFAQLIARTAKDIDYLIDHLPNEEATMDLQMSALQRLEVENDEAARNLERVIQSGEDLLAQIQQALSDIAQTQLTLQALQNQESDQNVT</sequence>
<evidence type="ECO:0000313" key="8">
    <source>
        <dbReference type="EMBL" id="KAF6029511.1"/>
    </source>
</evidence>
<keyword evidence="9" id="KW-1185">Reference proteome</keyword>
<dbReference type="SUPFAM" id="SSF140718">
    <property type="entry name" value="Mediator hinge subcomplex-like"/>
    <property type="match status" value="1"/>
</dbReference>
<comment type="caution">
    <text evidence="8">The sequence shown here is derived from an EMBL/GenBank/DDBJ whole genome shotgun (WGS) entry which is preliminary data.</text>
</comment>
<gene>
    <name evidence="8" type="ORF">EB796_012198</name>
</gene>
<dbReference type="GO" id="GO:0006357">
    <property type="term" value="P:regulation of transcription by RNA polymerase II"/>
    <property type="evidence" value="ECO:0007669"/>
    <property type="project" value="TreeGrafter"/>
</dbReference>
<protein>
    <recommendedName>
        <fullName evidence="6">Mediator of RNA polymerase II transcription subunit 21</fullName>
    </recommendedName>
</protein>
<keyword evidence="7" id="KW-0175">Coiled coil</keyword>
<dbReference type="GO" id="GO:0016592">
    <property type="term" value="C:mediator complex"/>
    <property type="evidence" value="ECO:0007669"/>
    <property type="project" value="UniProtKB-UniRule"/>
</dbReference>
<evidence type="ECO:0000256" key="7">
    <source>
        <dbReference type="SAM" id="Coils"/>
    </source>
</evidence>
<dbReference type="InterPro" id="IPR037212">
    <property type="entry name" value="Med7/Med21-like"/>
</dbReference>
<comment type="function">
    <text evidence="6">Component of the Mediator complex, a coactivator involved in the regulated transcription of nearly all RNA polymerase II-dependent genes. Mediator functions as a bridge to convey information from gene-specific regulatory proteins to the basal RNA polymerase II transcription machinery. Mediator is recruited to promoters by direct interactions with regulatory proteins and serves as a scaffold for the assembly of a functional preinitiation complex with RNA polymerase II and the general transcription factors.</text>
</comment>